<comment type="subcellular location">
    <subcellularLocation>
        <location evidence="1 9">Cell outer membrane</location>
        <topology evidence="1 9">Multi-pass membrane protein</topology>
    </subcellularLocation>
</comment>
<sequence>MGKKMILTGCYLFYSAITFAQTPESKEQQQDSVKATRQLKEVVITGTRFKIPVEKSGKTIYTISPESIEHNAGKTVVDLLNEVPGIQMEGNFSSPGTNIGTFVRGGGNKNVLILIDGVPLNDPSGSSATYDLRLLSINLIESIEVLKGGLSTLYGTGASSGVINIKLKENNINEKITGGIDVNYGSYQTFNTSANVNGQLNKFSYLIVGSYLNSQGFSAASDENATTDFDKDGMNKANILTKLGYRFSDNFKLDGIAAYDEFKTEYDQSAFTDADNKQYGKMFRLGLTPTYKYAKGFVELKTIYAENNRDFISSYPTSYKGKNLQLDLNNKHQFTSEFTALWGVNLQKFEYEQDDVVNFDDSDFTILDPYASLFYENKNGFNLHIGVRLNSHSVYNSKFIYNINPSYIINLAENAKVKLFSSLSTSYVTPTGYQLFSNYGNKNLEPEESLNTEFGSSFYFGSTLEFNIAYFNRKETNPIDFVFLFDGDGNYIGGEYQNISDKRNIEGVEMDVTYNFSKTISLLANYAYINNEVTAAFYRIPKHKAGATLNVNIQQSTSVSAKYNFTGKRTVFDFSTSSEISLSEYSLFDIYAQHKLSNDKLTVYGAVNNLFDKDFVSLYGFTTRGRNYNIGFKFNF</sequence>
<gene>
    <name evidence="12" type="ORF">SAMN05660413_03252</name>
</gene>
<dbReference type="PROSITE" id="PS52016">
    <property type="entry name" value="TONB_DEPENDENT_REC_3"/>
    <property type="match status" value="1"/>
</dbReference>
<evidence type="ECO:0000256" key="4">
    <source>
        <dbReference type="ARBA" id="ARBA00022692"/>
    </source>
</evidence>
<evidence type="ECO:0000256" key="9">
    <source>
        <dbReference type="PROSITE-ProRule" id="PRU01360"/>
    </source>
</evidence>
<keyword evidence="6" id="KW-0798">TonB box</keyword>
<keyword evidence="4 9" id="KW-0812">Transmembrane</keyword>
<feature type="chain" id="PRO_5011482013" evidence="10">
    <location>
        <begin position="21"/>
        <end position="636"/>
    </location>
</feature>
<dbReference type="PANTHER" id="PTHR30069:SF29">
    <property type="entry name" value="HEMOGLOBIN AND HEMOGLOBIN-HAPTOGLOBIN-BINDING PROTEIN 1-RELATED"/>
    <property type="match status" value="1"/>
</dbReference>
<dbReference type="GO" id="GO:0015344">
    <property type="term" value="F:siderophore uptake transmembrane transporter activity"/>
    <property type="evidence" value="ECO:0007669"/>
    <property type="project" value="TreeGrafter"/>
</dbReference>
<dbReference type="GO" id="GO:0009279">
    <property type="term" value="C:cell outer membrane"/>
    <property type="evidence" value="ECO:0007669"/>
    <property type="project" value="UniProtKB-SubCell"/>
</dbReference>
<evidence type="ECO:0000313" key="12">
    <source>
        <dbReference type="EMBL" id="SFN96286.1"/>
    </source>
</evidence>
<reference evidence="12 13" key="1">
    <citation type="submission" date="2016-10" db="EMBL/GenBank/DDBJ databases">
        <authorList>
            <person name="de Groot N.N."/>
        </authorList>
    </citation>
    <scope>NUCLEOTIDE SEQUENCE [LARGE SCALE GENOMIC DNA]</scope>
    <source>
        <strain evidence="12 13">DSM 17794</strain>
    </source>
</reference>
<dbReference type="RefSeq" id="WP_217648172.1">
    <property type="nucleotide sequence ID" value="NZ_FOVL01000032.1"/>
</dbReference>
<evidence type="ECO:0000313" key="13">
    <source>
        <dbReference type="Proteomes" id="UP000199153"/>
    </source>
</evidence>
<dbReference type="InterPro" id="IPR039426">
    <property type="entry name" value="TonB-dep_rcpt-like"/>
</dbReference>
<accession>A0A1I5DAX4</accession>
<keyword evidence="13" id="KW-1185">Reference proteome</keyword>
<dbReference type="InterPro" id="IPR010917">
    <property type="entry name" value="TonB_rcpt_CS"/>
</dbReference>
<dbReference type="CDD" id="cd01347">
    <property type="entry name" value="ligand_gated_channel"/>
    <property type="match status" value="1"/>
</dbReference>
<dbReference type="EMBL" id="FOVL01000032">
    <property type="protein sequence ID" value="SFN96286.1"/>
    <property type="molecule type" value="Genomic_DNA"/>
</dbReference>
<dbReference type="PROSITE" id="PS01156">
    <property type="entry name" value="TONB_DEPENDENT_REC_2"/>
    <property type="match status" value="1"/>
</dbReference>
<keyword evidence="5 10" id="KW-0732">Signal</keyword>
<dbReference type="InterPro" id="IPR036942">
    <property type="entry name" value="Beta-barrel_TonB_sf"/>
</dbReference>
<keyword evidence="8 9" id="KW-0998">Cell outer membrane</keyword>
<evidence type="ECO:0000256" key="7">
    <source>
        <dbReference type="ARBA" id="ARBA00023136"/>
    </source>
</evidence>
<dbReference type="InterPro" id="IPR012910">
    <property type="entry name" value="Plug_dom"/>
</dbReference>
<keyword evidence="3 9" id="KW-1134">Transmembrane beta strand</keyword>
<dbReference type="Gene3D" id="2.40.170.20">
    <property type="entry name" value="TonB-dependent receptor, beta-barrel domain"/>
    <property type="match status" value="1"/>
</dbReference>
<feature type="domain" description="TonB-dependent receptor plug" evidence="11">
    <location>
        <begin position="54"/>
        <end position="162"/>
    </location>
</feature>
<organism evidence="12 13">
    <name type="scientific">Salegentibacter flavus</name>
    <dbReference type="NCBI Taxonomy" id="287099"/>
    <lineage>
        <taxon>Bacteria</taxon>
        <taxon>Pseudomonadati</taxon>
        <taxon>Bacteroidota</taxon>
        <taxon>Flavobacteriia</taxon>
        <taxon>Flavobacteriales</taxon>
        <taxon>Flavobacteriaceae</taxon>
        <taxon>Salegentibacter</taxon>
    </lineage>
</organism>
<dbReference type="STRING" id="287099.SAMN05660413_03252"/>
<comment type="similarity">
    <text evidence="9">Belongs to the TonB-dependent receptor family.</text>
</comment>
<dbReference type="Pfam" id="PF07715">
    <property type="entry name" value="Plug"/>
    <property type="match status" value="1"/>
</dbReference>
<dbReference type="Proteomes" id="UP000199153">
    <property type="component" value="Unassembled WGS sequence"/>
</dbReference>
<feature type="signal peptide" evidence="10">
    <location>
        <begin position="1"/>
        <end position="20"/>
    </location>
</feature>
<evidence type="ECO:0000256" key="10">
    <source>
        <dbReference type="SAM" id="SignalP"/>
    </source>
</evidence>
<dbReference type="GO" id="GO:0044718">
    <property type="term" value="P:siderophore transmembrane transport"/>
    <property type="evidence" value="ECO:0007669"/>
    <property type="project" value="TreeGrafter"/>
</dbReference>
<name>A0A1I5DAX4_9FLAO</name>
<evidence type="ECO:0000259" key="11">
    <source>
        <dbReference type="Pfam" id="PF07715"/>
    </source>
</evidence>
<evidence type="ECO:0000256" key="6">
    <source>
        <dbReference type="ARBA" id="ARBA00023077"/>
    </source>
</evidence>
<keyword evidence="2 9" id="KW-0813">Transport</keyword>
<evidence type="ECO:0000256" key="5">
    <source>
        <dbReference type="ARBA" id="ARBA00022729"/>
    </source>
</evidence>
<dbReference type="SUPFAM" id="SSF56935">
    <property type="entry name" value="Porins"/>
    <property type="match status" value="1"/>
</dbReference>
<dbReference type="Gene3D" id="2.170.130.10">
    <property type="entry name" value="TonB-dependent receptor, plug domain"/>
    <property type="match status" value="1"/>
</dbReference>
<evidence type="ECO:0000256" key="2">
    <source>
        <dbReference type="ARBA" id="ARBA00022448"/>
    </source>
</evidence>
<dbReference type="AlphaFoldDB" id="A0A1I5DAX4"/>
<dbReference type="InterPro" id="IPR037066">
    <property type="entry name" value="Plug_dom_sf"/>
</dbReference>
<evidence type="ECO:0000256" key="3">
    <source>
        <dbReference type="ARBA" id="ARBA00022452"/>
    </source>
</evidence>
<dbReference type="PANTHER" id="PTHR30069">
    <property type="entry name" value="TONB-DEPENDENT OUTER MEMBRANE RECEPTOR"/>
    <property type="match status" value="1"/>
</dbReference>
<proteinExistence type="inferred from homology"/>
<protein>
    <submittedName>
        <fullName evidence="12">Vitamin B12 transporter</fullName>
    </submittedName>
</protein>
<evidence type="ECO:0000256" key="8">
    <source>
        <dbReference type="ARBA" id="ARBA00023237"/>
    </source>
</evidence>
<keyword evidence="7 9" id="KW-0472">Membrane</keyword>
<evidence type="ECO:0000256" key="1">
    <source>
        <dbReference type="ARBA" id="ARBA00004571"/>
    </source>
</evidence>